<organism evidence="2 3">
    <name type="scientific">Pedobacter antarcticus 4BY</name>
    <dbReference type="NCBI Taxonomy" id="1358423"/>
    <lineage>
        <taxon>Bacteria</taxon>
        <taxon>Pseudomonadati</taxon>
        <taxon>Bacteroidota</taxon>
        <taxon>Sphingobacteriia</taxon>
        <taxon>Sphingobacteriales</taxon>
        <taxon>Sphingobacteriaceae</taxon>
        <taxon>Pedobacter</taxon>
    </lineage>
</organism>
<feature type="domain" description="Helix-turn-helix" evidence="1">
    <location>
        <begin position="69"/>
        <end position="116"/>
    </location>
</feature>
<dbReference type="AlphaFoldDB" id="A0A081PC48"/>
<keyword evidence="3" id="KW-1185">Reference proteome</keyword>
<name>A0A081PC48_9SPHI</name>
<sequence>MSSNIKVKRICEFCGDAFMAKTTVTRFCSHTCNSRYGKRKARELKIEVSEKQVAGTMAATTKSTVVAEFLTVKEAARLLTTSVRSIYNIIQSGRIKAIRFTPRKTLIKRVDLDQMLVLPEFQVPVLRARKKNPHPKFCYSMSEAQEALNFSEKALWDLLKRNNIPKYREGKYRYVLKSDLNKFSNQND</sequence>
<dbReference type="EMBL" id="JNFF01000117">
    <property type="protein sequence ID" value="KEQ28271.1"/>
    <property type="molecule type" value="Genomic_DNA"/>
</dbReference>
<dbReference type="GO" id="GO:0003677">
    <property type="term" value="F:DNA binding"/>
    <property type="evidence" value="ECO:0007669"/>
    <property type="project" value="InterPro"/>
</dbReference>
<comment type="caution">
    <text evidence="2">The sequence shown here is derived from an EMBL/GenBank/DDBJ whole genome shotgun (WGS) entry which is preliminary data.</text>
</comment>
<evidence type="ECO:0000313" key="3">
    <source>
        <dbReference type="Proteomes" id="UP000028007"/>
    </source>
</evidence>
<proteinExistence type="predicted"/>
<feature type="domain" description="Helix-turn-helix" evidence="1">
    <location>
        <begin position="139"/>
        <end position="186"/>
    </location>
</feature>
<protein>
    <recommendedName>
        <fullName evidence="1">Helix-turn-helix domain-containing protein</fullName>
    </recommendedName>
</protein>
<evidence type="ECO:0000259" key="1">
    <source>
        <dbReference type="Pfam" id="PF12728"/>
    </source>
</evidence>
<dbReference type="InterPro" id="IPR010093">
    <property type="entry name" value="SinI_DNA-bd"/>
</dbReference>
<accession>A0A081PC48</accession>
<dbReference type="NCBIfam" id="TIGR01764">
    <property type="entry name" value="excise"/>
    <property type="match status" value="1"/>
</dbReference>
<dbReference type="Proteomes" id="UP000028007">
    <property type="component" value="Unassembled WGS sequence"/>
</dbReference>
<dbReference type="OrthoDB" id="1003442at2"/>
<dbReference type="Pfam" id="PF12728">
    <property type="entry name" value="HTH_17"/>
    <property type="match status" value="2"/>
</dbReference>
<gene>
    <name evidence="2" type="ORF">N180_01155</name>
</gene>
<dbReference type="RefSeq" id="WP_037444931.1">
    <property type="nucleotide sequence ID" value="NZ_JNFF01000117.1"/>
</dbReference>
<dbReference type="InterPro" id="IPR041657">
    <property type="entry name" value="HTH_17"/>
</dbReference>
<dbReference type="eggNOG" id="COG2452">
    <property type="taxonomic scope" value="Bacteria"/>
</dbReference>
<evidence type="ECO:0000313" key="2">
    <source>
        <dbReference type="EMBL" id="KEQ28271.1"/>
    </source>
</evidence>
<reference evidence="2 3" key="1">
    <citation type="journal article" date="1992" name="Int. J. Syst. Bacteriol.">
        <title>Sphingobacterium antarcticus sp. nov. a Psychrotrophic Bacterium from the Soils of Schirmacher Oasis, Antarctica.</title>
        <authorList>
            <person name="Shivaji S."/>
            <person name="Ray M.K."/>
            <person name="Rao N.S."/>
            <person name="Saiserr L."/>
            <person name="Jagannadham M.V."/>
            <person name="Kumar G.S."/>
            <person name="Reddy G."/>
            <person name="Bhargava P.M."/>
        </authorList>
    </citation>
    <scope>NUCLEOTIDE SEQUENCE [LARGE SCALE GENOMIC DNA]</scope>
    <source>
        <strain evidence="2 3">4BY</strain>
    </source>
</reference>